<keyword evidence="2" id="KW-1185">Reference proteome</keyword>
<dbReference type="Proteomes" id="UP000814033">
    <property type="component" value="Unassembled WGS sequence"/>
</dbReference>
<sequence>MDVWLANSHSALAAQKSRKREGEEKADRAQYPLIEAGAVTSATLQEQHGRLEWATIVRNDSPRRLVCASKEPVLAFPPTRPAPTRIPPTTISQRAEQGAHFLRMHYPEVDISGALIREHVAAEAQLADSLQKFDPYVGACISAFCLPDASLKRSAFVAFPTGENASDLNVSEFEFFGRDGVIARPSARVVETFQTPMRQVVAADNEQGAVVGVRTHSATSLFRITAVPSWTPASATTIDSTSLASFTSADLNGRQVADVQLASQADQAVLVNDRGHVYRNRFESSVGLETVYDSSVHSSESTDDPFWRACFSTNPNAISLASARDLTRLDVRARAQGVVLYSVRFPMDCLTGVECGQEDQMTRVVTTSEIVWIDERNPGRPVMAFKHGREFDRTLQCSVVEVGDANLTVLSSRKNSLLTVYDVSHSGSGLVQAHAPPYDLRHQFPLATGRAEFCFARPPPELRDPHVALLRMSDQGSIYHTVLALALDGISPDPPTAAEADWSPEVHALEAQNNAARADPGNLGARDAHQLDLRPLYRRLFNPADASERVYPEPDPEGVYQTLENMPTFFQDADLPAEQILTTFDIAFRSGEEPSNPSRADFLTRSALSSRRGYRALVQGRIPMDKLAKAVPWHRNIARFVEQFVPDVSSDMETMEKRLKKYDLAEDDARPGLSLRREADAREQLALDLALSLDVYSPQPFVTRPPASNPLHFDDTAVETMSRAAEAMSIDEGARPVLAPAVQFGFLNPMPIIDHYAREEDRKGDGAPRGAGEDMPAGVRLLLSEWDVGADPESYAFHDPYGDARREVQRRGPSQASAMVKPPPPAAQSQSQQRPPPIVSVAQKPPLVVVASLRVPPPIALSRSGPVGAGHALSQDTKAPPLRRNASLGGALEHSQSQSQEPMTSTQIEPGPFGGRQSVGGGRKKPVKKRLGGF</sequence>
<proteinExistence type="predicted"/>
<name>A0ACB8RQV4_9AGAM</name>
<reference evidence="1" key="2">
    <citation type="journal article" date="2022" name="New Phytol.">
        <title>Evolutionary transition to the ectomycorrhizal habit in the genomes of a hyperdiverse lineage of mushroom-forming fungi.</title>
        <authorList>
            <person name="Looney B."/>
            <person name="Miyauchi S."/>
            <person name="Morin E."/>
            <person name="Drula E."/>
            <person name="Courty P.E."/>
            <person name="Kohler A."/>
            <person name="Kuo A."/>
            <person name="LaButti K."/>
            <person name="Pangilinan J."/>
            <person name="Lipzen A."/>
            <person name="Riley R."/>
            <person name="Andreopoulos W."/>
            <person name="He G."/>
            <person name="Johnson J."/>
            <person name="Nolan M."/>
            <person name="Tritt A."/>
            <person name="Barry K.W."/>
            <person name="Grigoriev I.V."/>
            <person name="Nagy L.G."/>
            <person name="Hibbett D."/>
            <person name="Henrissat B."/>
            <person name="Matheny P.B."/>
            <person name="Labbe J."/>
            <person name="Martin F.M."/>
        </authorList>
    </citation>
    <scope>NUCLEOTIDE SEQUENCE</scope>
    <source>
        <strain evidence="1">FP105234-sp</strain>
    </source>
</reference>
<reference evidence="1" key="1">
    <citation type="submission" date="2021-02" db="EMBL/GenBank/DDBJ databases">
        <authorList>
            <consortium name="DOE Joint Genome Institute"/>
            <person name="Ahrendt S."/>
            <person name="Looney B.P."/>
            <person name="Miyauchi S."/>
            <person name="Morin E."/>
            <person name="Drula E."/>
            <person name="Courty P.E."/>
            <person name="Chicoki N."/>
            <person name="Fauchery L."/>
            <person name="Kohler A."/>
            <person name="Kuo A."/>
            <person name="Labutti K."/>
            <person name="Pangilinan J."/>
            <person name="Lipzen A."/>
            <person name="Riley R."/>
            <person name="Andreopoulos W."/>
            <person name="He G."/>
            <person name="Johnson J."/>
            <person name="Barry K.W."/>
            <person name="Grigoriev I.V."/>
            <person name="Nagy L."/>
            <person name="Hibbett D."/>
            <person name="Henrissat B."/>
            <person name="Matheny P.B."/>
            <person name="Labbe J."/>
            <person name="Martin F."/>
        </authorList>
    </citation>
    <scope>NUCLEOTIDE SEQUENCE</scope>
    <source>
        <strain evidence="1">FP105234-sp</strain>
    </source>
</reference>
<accession>A0ACB8RQV4</accession>
<evidence type="ECO:0000313" key="1">
    <source>
        <dbReference type="EMBL" id="KAI0046101.1"/>
    </source>
</evidence>
<organism evidence="1 2">
    <name type="scientific">Auriscalpium vulgare</name>
    <dbReference type="NCBI Taxonomy" id="40419"/>
    <lineage>
        <taxon>Eukaryota</taxon>
        <taxon>Fungi</taxon>
        <taxon>Dikarya</taxon>
        <taxon>Basidiomycota</taxon>
        <taxon>Agaricomycotina</taxon>
        <taxon>Agaricomycetes</taxon>
        <taxon>Russulales</taxon>
        <taxon>Auriscalpiaceae</taxon>
        <taxon>Auriscalpium</taxon>
    </lineage>
</organism>
<gene>
    <name evidence="1" type="ORF">FA95DRAFT_1560454</name>
</gene>
<evidence type="ECO:0000313" key="2">
    <source>
        <dbReference type="Proteomes" id="UP000814033"/>
    </source>
</evidence>
<comment type="caution">
    <text evidence="1">The sequence shown here is derived from an EMBL/GenBank/DDBJ whole genome shotgun (WGS) entry which is preliminary data.</text>
</comment>
<dbReference type="EMBL" id="MU275934">
    <property type="protein sequence ID" value="KAI0046101.1"/>
    <property type="molecule type" value="Genomic_DNA"/>
</dbReference>
<protein>
    <submittedName>
        <fullName evidence="1">Uncharacterized protein</fullName>
    </submittedName>
</protein>